<gene>
    <name evidence="3" type="ORF">A2Y82_02775</name>
</gene>
<dbReference type="InterPro" id="IPR043993">
    <property type="entry name" value="T4SS_pilin"/>
</dbReference>
<comment type="caution">
    <text evidence="3">The sequence shown here is derived from an EMBL/GenBank/DDBJ whole genome shotgun (WGS) entry which is preliminary data.</text>
</comment>
<evidence type="ECO:0000313" key="4">
    <source>
        <dbReference type="Proteomes" id="UP000176498"/>
    </source>
</evidence>
<feature type="transmembrane region" description="Helical" evidence="2">
    <location>
        <begin position="222"/>
        <end position="242"/>
    </location>
</feature>
<dbReference type="AlphaFoldDB" id="A0A1G1XPA1"/>
<dbReference type="Proteomes" id="UP000176498">
    <property type="component" value="Unassembled WGS sequence"/>
</dbReference>
<evidence type="ECO:0000256" key="1">
    <source>
        <dbReference type="SAM" id="MobiDB-lite"/>
    </source>
</evidence>
<organism evidence="3 4">
    <name type="scientific">Candidatus Buchananbacteria bacterium RBG_13_36_9</name>
    <dbReference type="NCBI Taxonomy" id="1797530"/>
    <lineage>
        <taxon>Bacteria</taxon>
        <taxon>Candidatus Buchananiibacteriota</taxon>
    </lineage>
</organism>
<keyword evidence="2" id="KW-1133">Transmembrane helix</keyword>
<proteinExistence type="predicted"/>
<sequence length="594" mass="63128">MLKKILYPIIFLLALFLFFAPKNYTLATDTNKQCKAISQWGGVCKADCKDFACKQKSNDCTASGEGCCVGDVNKDKCAGANGTCKDKCVTGETPDYSKCCDFDTTTAKVCCKSTTTPTAPPTTQPTTGGVTTSTSTSPTEGLGGGGTGEKNQQIKLRFEVPLGQMTEMTITGSAIGQYIKAVYVFGSSATVALAIVMIIIGGIQWILSGGESGKINDAKDRIVKALLGMFIAIFAVFVLQTVSPGTVSFKSISSEEIKGVYCCKMGNVYEYIGPVECAQKKGQLTDLNMCLDYSLIAKCTDDLSHECGKSYTDPFSNPCVGKDCSKISLTQVCRGSATTWACAECLPVNSACTTNSECCSGACNNEKKCADSALLMAAFGQSCGSSNPCPSPLICETNWLNRCNFGRLGGDCSSDNECDKANGFYCNYRAGNKCAKRILWGRCDPGRQDSCPPGSTCKEPEFCHKGEADYIAYHCKNDGSGDTDQVVCVPNSVNCVCNCWSTASGDCSEATYPDSPKANICNEDGENYCHPGLYGSPCEANDQCQSKYCDTKGMNKNMCSQGDTGEACGDNSECRSGKCCTNSQNKCVPPGFNC</sequence>
<accession>A0A1G1XPA1</accession>
<feature type="region of interest" description="Disordered" evidence="1">
    <location>
        <begin position="115"/>
        <end position="150"/>
    </location>
</feature>
<keyword evidence="2" id="KW-0472">Membrane</keyword>
<evidence type="ECO:0000313" key="3">
    <source>
        <dbReference type="EMBL" id="OGY41774.1"/>
    </source>
</evidence>
<dbReference type="EMBL" id="MHHZ01000014">
    <property type="protein sequence ID" value="OGY41774.1"/>
    <property type="molecule type" value="Genomic_DNA"/>
</dbReference>
<reference evidence="3 4" key="1">
    <citation type="journal article" date="2016" name="Nat. Commun.">
        <title>Thousands of microbial genomes shed light on interconnected biogeochemical processes in an aquifer system.</title>
        <authorList>
            <person name="Anantharaman K."/>
            <person name="Brown C.T."/>
            <person name="Hug L.A."/>
            <person name="Sharon I."/>
            <person name="Castelle C.J."/>
            <person name="Probst A.J."/>
            <person name="Thomas B.C."/>
            <person name="Singh A."/>
            <person name="Wilkins M.J."/>
            <person name="Karaoz U."/>
            <person name="Brodie E.L."/>
            <person name="Williams K.H."/>
            <person name="Hubbard S.S."/>
            <person name="Banfield J.F."/>
        </authorList>
    </citation>
    <scope>NUCLEOTIDE SEQUENCE [LARGE SCALE GENOMIC DNA]</scope>
</reference>
<keyword evidence="2" id="KW-0812">Transmembrane</keyword>
<dbReference type="Pfam" id="PF18895">
    <property type="entry name" value="T4SS_pilin"/>
    <property type="match status" value="1"/>
</dbReference>
<feature type="transmembrane region" description="Helical" evidence="2">
    <location>
        <begin position="181"/>
        <end position="201"/>
    </location>
</feature>
<evidence type="ECO:0000256" key="2">
    <source>
        <dbReference type="SAM" id="Phobius"/>
    </source>
</evidence>
<feature type="compositionally biased region" description="Low complexity" evidence="1">
    <location>
        <begin position="124"/>
        <end position="140"/>
    </location>
</feature>
<protein>
    <submittedName>
        <fullName evidence="3">Uncharacterized protein</fullName>
    </submittedName>
</protein>
<name>A0A1G1XPA1_9BACT</name>